<keyword evidence="2" id="KW-1185">Reference proteome</keyword>
<organism evidence="1 2">
    <name type="scientific">Sinanodonta woodiana</name>
    <name type="common">Chinese pond mussel</name>
    <name type="synonym">Anodonta woodiana</name>
    <dbReference type="NCBI Taxonomy" id="1069815"/>
    <lineage>
        <taxon>Eukaryota</taxon>
        <taxon>Metazoa</taxon>
        <taxon>Spiralia</taxon>
        <taxon>Lophotrochozoa</taxon>
        <taxon>Mollusca</taxon>
        <taxon>Bivalvia</taxon>
        <taxon>Autobranchia</taxon>
        <taxon>Heteroconchia</taxon>
        <taxon>Palaeoheterodonta</taxon>
        <taxon>Unionida</taxon>
        <taxon>Unionoidea</taxon>
        <taxon>Unionidae</taxon>
        <taxon>Unioninae</taxon>
        <taxon>Sinanodonta</taxon>
    </lineage>
</organism>
<proteinExistence type="predicted"/>
<protein>
    <submittedName>
        <fullName evidence="1">Uncharacterized protein</fullName>
    </submittedName>
</protein>
<comment type="caution">
    <text evidence="1">The sequence shown here is derived from an EMBL/GenBank/DDBJ whole genome shotgun (WGS) entry which is preliminary data.</text>
</comment>
<dbReference type="Proteomes" id="UP001634394">
    <property type="component" value="Unassembled WGS sequence"/>
</dbReference>
<dbReference type="AlphaFoldDB" id="A0ABD3WBK5"/>
<evidence type="ECO:0000313" key="1">
    <source>
        <dbReference type="EMBL" id="KAL3870915.1"/>
    </source>
</evidence>
<dbReference type="EMBL" id="JBJQND010000007">
    <property type="protein sequence ID" value="KAL3870915.1"/>
    <property type="molecule type" value="Genomic_DNA"/>
</dbReference>
<feature type="non-terminal residue" evidence="1">
    <location>
        <position position="1"/>
    </location>
</feature>
<gene>
    <name evidence="1" type="ORF">ACJMK2_038943</name>
</gene>
<sequence>YQKMVSKVKPVENSNYGADKHDRVAKLIYFSRDAHSSNGKYTRPSFHSMREMYLQDAI</sequence>
<accession>A0ABD3WBK5</accession>
<reference evidence="1 2" key="1">
    <citation type="submission" date="2024-11" db="EMBL/GenBank/DDBJ databases">
        <title>Chromosome-level genome assembly of the freshwater bivalve Anodonta woodiana.</title>
        <authorList>
            <person name="Chen X."/>
        </authorList>
    </citation>
    <scope>NUCLEOTIDE SEQUENCE [LARGE SCALE GENOMIC DNA]</scope>
    <source>
        <strain evidence="1">MN2024</strain>
        <tissue evidence="1">Gills</tissue>
    </source>
</reference>
<evidence type="ECO:0000313" key="2">
    <source>
        <dbReference type="Proteomes" id="UP001634394"/>
    </source>
</evidence>
<name>A0ABD3WBK5_SINWO</name>